<reference evidence="2" key="1">
    <citation type="journal article" date="2017" name="Nat. Microbiol.">
        <title>Global analysis of biosynthetic gene clusters reveals vast potential of secondary metabolite production in Penicillium species.</title>
        <authorList>
            <person name="Nielsen J.C."/>
            <person name="Grijseels S."/>
            <person name="Prigent S."/>
            <person name="Ji B."/>
            <person name="Dainat J."/>
            <person name="Nielsen K.F."/>
            <person name="Frisvad J.C."/>
            <person name="Workman M."/>
            <person name="Nielsen J."/>
        </authorList>
    </citation>
    <scope>NUCLEOTIDE SEQUENCE [LARGE SCALE GENOMIC DNA]</scope>
    <source>
        <strain evidence="2">IBT 24891</strain>
    </source>
</reference>
<gene>
    <name evidence="1" type="ORF">PENSTE_c006G04711</name>
</gene>
<proteinExistence type="predicted"/>
<dbReference type="Proteomes" id="UP000191285">
    <property type="component" value="Unassembled WGS sequence"/>
</dbReference>
<comment type="caution">
    <text evidence="1">The sequence shown here is derived from an EMBL/GenBank/DDBJ whole genome shotgun (WGS) entry which is preliminary data.</text>
</comment>
<accession>A0A1V6TGM2</accession>
<keyword evidence="2" id="KW-1185">Reference proteome</keyword>
<evidence type="ECO:0000313" key="1">
    <source>
        <dbReference type="EMBL" id="OQE25154.1"/>
    </source>
</evidence>
<dbReference type="AlphaFoldDB" id="A0A1V6TGM2"/>
<sequence length="85" mass="9116">MLPRLLASAKQLRDKKNDAARSASETCILPVVNEVGAGGFSRLQAPVTIPPRVVLVIHSCRPGNVPPNIRLKSAFVREEVTVAST</sequence>
<name>A0A1V6TGM2_9EURO</name>
<organism evidence="1 2">
    <name type="scientific">Penicillium steckii</name>
    <dbReference type="NCBI Taxonomy" id="303698"/>
    <lineage>
        <taxon>Eukaryota</taxon>
        <taxon>Fungi</taxon>
        <taxon>Dikarya</taxon>
        <taxon>Ascomycota</taxon>
        <taxon>Pezizomycotina</taxon>
        <taxon>Eurotiomycetes</taxon>
        <taxon>Eurotiomycetidae</taxon>
        <taxon>Eurotiales</taxon>
        <taxon>Aspergillaceae</taxon>
        <taxon>Penicillium</taxon>
    </lineage>
</organism>
<protein>
    <submittedName>
        <fullName evidence="1">Uncharacterized protein</fullName>
    </submittedName>
</protein>
<evidence type="ECO:0000313" key="2">
    <source>
        <dbReference type="Proteomes" id="UP000191285"/>
    </source>
</evidence>
<dbReference type="EMBL" id="MLKD01000006">
    <property type="protein sequence ID" value="OQE25154.1"/>
    <property type="molecule type" value="Genomic_DNA"/>
</dbReference>